<name>A0A0G0D412_9BACT</name>
<proteinExistence type="predicted"/>
<dbReference type="InterPro" id="IPR036583">
    <property type="entry name" value="23S_rRNA_IVS_sf"/>
</dbReference>
<evidence type="ECO:0000313" key="1">
    <source>
        <dbReference type="EMBL" id="KKP88959.1"/>
    </source>
</evidence>
<reference evidence="1 2" key="1">
    <citation type="journal article" date="2015" name="Nature">
        <title>rRNA introns, odd ribosomes, and small enigmatic genomes across a large radiation of phyla.</title>
        <authorList>
            <person name="Brown C.T."/>
            <person name="Hug L.A."/>
            <person name="Thomas B.C."/>
            <person name="Sharon I."/>
            <person name="Castelle C.J."/>
            <person name="Singh A."/>
            <person name="Wilkins M.J."/>
            <person name="Williams K.H."/>
            <person name="Banfield J.F."/>
        </authorList>
    </citation>
    <scope>NUCLEOTIDE SEQUENCE [LARGE SCALE GENOMIC DNA]</scope>
</reference>
<dbReference type="SUPFAM" id="SSF158446">
    <property type="entry name" value="IVS-encoded protein-like"/>
    <property type="match status" value="1"/>
</dbReference>
<accession>A0A0G0D412</accession>
<organism evidence="1 2">
    <name type="scientific">Berkelbacteria bacterium GW2011_GWA2_35_9</name>
    <dbReference type="NCBI Taxonomy" id="1618333"/>
    <lineage>
        <taxon>Bacteria</taxon>
        <taxon>Candidatus Berkelbacteria</taxon>
    </lineage>
</organism>
<dbReference type="InterPro" id="IPR012657">
    <property type="entry name" value="23S_rRNA-intervening_sequence"/>
</dbReference>
<comment type="caution">
    <text evidence="1">The sequence shown here is derived from an EMBL/GenBank/DDBJ whole genome shotgun (WGS) entry which is preliminary data.</text>
</comment>
<evidence type="ECO:0000313" key="2">
    <source>
        <dbReference type="Proteomes" id="UP000034316"/>
    </source>
</evidence>
<dbReference type="EMBL" id="LBRB01000005">
    <property type="protein sequence ID" value="KKP88959.1"/>
    <property type="molecule type" value="Genomic_DNA"/>
</dbReference>
<dbReference type="Proteomes" id="UP000034316">
    <property type="component" value="Unassembled WGS sequence"/>
</dbReference>
<protein>
    <submittedName>
        <fullName evidence="1">23S rRNA-associated protein</fullName>
    </submittedName>
</protein>
<dbReference type="NCBIfam" id="TIGR02436">
    <property type="entry name" value="four helix bundle protein"/>
    <property type="match status" value="1"/>
</dbReference>
<dbReference type="AlphaFoldDB" id="A0A0G0D412"/>
<dbReference type="Pfam" id="PF05635">
    <property type="entry name" value="23S_rRNA_IVP"/>
    <property type="match status" value="1"/>
</dbReference>
<dbReference type="Gene3D" id="1.20.1440.60">
    <property type="entry name" value="23S rRNA-intervening sequence"/>
    <property type="match status" value="1"/>
</dbReference>
<sequence>MENNGVQRRAMRQSNTFNPLGYKALRTFQQGKEIEVLTKEFCRSYLDSYRDRRLIEQMQLCGRSITANISEGWSRNQTKNYIEFLKFSLASLIELLEDYFELEREYRGRLRKTKGQELDEISKTIKLLMGEKMMLLRQIEGLENKYINSGDQKEDLIFKRKQNIKRKIIGNLPY</sequence>
<gene>
    <name evidence="1" type="ORF">UR93_C0005G0015</name>
</gene>
<dbReference type="STRING" id="1618333.UR93_C0005G0015"/>